<name>A0AAW5TKY7_STRAP</name>
<evidence type="ECO:0000313" key="9">
    <source>
        <dbReference type="Proteomes" id="UP001208853"/>
    </source>
</evidence>
<evidence type="ECO:0000256" key="1">
    <source>
        <dbReference type="ARBA" id="ARBA00004651"/>
    </source>
</evidence>
<dbReference type="PROSITE" id="PS50850">
    <property type="entry name" value="MFS"/>
    <property type="match status" value="1"/>
</dbReference>
<dbReference type="GO" id="GO:0005886">
    <property type="term" value="C:plasma membrane"/>
    <property type="evidence" value="ECO:0007669"/>
    <property type="project" value="UniProtKB-SubCell"/>
</dbReference>
<organism evidence="8 9">
    <name type="scientific">Streptococcus anginosus</name>
    <dbReference type="NCBI Taxonomy" id="1328"/>
    <lineage>
        <taxon>Bacteria</taxon>
        <taxon>Bacillati</taxon>
        <taxon>Bacillota</taxon>
        <taxon>Bacilli</taxon>
        <taxon>Lactobacillales</taxon>
        <taxon>Streptococcaceae</taxon>
        <taxon>Streptococcus</taxon>
        <taxon>Streptococcus anginosus group</taxon>
    </lineage>
</organism>
<evidence type="ECO:0000256" key="2">
    <source>
        <dbReference type="ARBA" id="ARBA00022448"/>
    </source>
</evidence>
<evidence type="ECO:0000256" key="6">
    <source>
        <dbReference type="SAM" id="Phobius"/>
    </source>
</evidence>
<dbReference type="InterPro" id="IPR036259">
    <property type="entry name" value="MFS_trans_sf"/>
</dbReference>
<dbReference type="Proteomes" id="UP001208853">
    <property type="component" value="Unassembled WGS sequence"/>
</dbReference>
<protein>
    <submittedName>
        <fullName evidence="8">MFS transporter</fullName>
    </submittedName>
</protein>
<dbReference type="GO" id="GO:0046943">
    <property type="term" value="F:carboxylic acid transmembrane transporter activity"/>
    <property type="evidence" value="ECO:0007669"/>
    <property type="project" value="TreeGrafter"/>
</dbReference>
<sequence>PTTSRPKRWYQYLSREDWKAFFAAWLGVLLDGYDFVLIAFALPAIKETFDLSLVQSASLISAAFISRWLGGLVLGAIGDRYGRKPAMIL</sequence>
<feature type="transmembrane region" description="Helical" evidence="6">
    <location>
        <begin position="57"/>
        <end position="77"/>
    </location>
</feature>
<evidence type="ECO:0000256" key="3">
    <source>
        <dbReference type="ARBA" id="ARBA00022692"/>
    </source>
</evidence>
<keyword evidence="5 6" id="KW-0472">Membrane</keyword>
<dbReference type="PANTHER" id="PTHR23508:SF3">
    <property type="entry name" value="SIALIC ACID TRANSPORTER NANT"/>
    <property type="match status" value="1"/>
</dbReference>
<feature type="transmembrane region" description="Helical" evidence="6">
    <location>
        <begin position="21"/>
        <end position="45"/>
    </location>
</feature>
<feature type="non-terminal residue" evidence="8">
    <location>
        <position position="89"/>
    </location>
</feature>
<dbReference type="Pfam" id="PF07690">
    <property type="entry name" value="MFS_1"/>
    <property type="match status" value="1"/>
</dbReference>
<dbReference type="AlphaFoldDB" id="A0AAW5TKY7"/>
<reference evidence="8" key="1">
    <citation type="submission" date="2022-10" db="EMBL/GenBank/DDBJ databases">
        <title>Comparative genomic study of S. anginosus.</title>
        <authorList>
            <person name="Prasad A."/>
            <person name="Ene A."/>
            <person name="Jablonska S."/>
            <person name="Du J."/>
            <person name="Wolfe A.J."/>
            <person name="Putonti C."/>
        </authorList>
    </citation>
    <scope>NUCLEOTIDE SEQUENCE</scope>
    <source>
        <strain evidence="8">UMB6888</strain>
    </source>
</reference>
<comment type="caution">
    <text evidence="8">The sequence shown here is derived from an EMBL/GenBank/DDBJ whole genome shotgun (WGS) entry which is preliminary data.</text>
</comment>
<dbReference type="SUPFAM" id="SSF103473">
    <property type="entry name" value="MFS general substrate transporter"/>
    <property type="match status" value="1"/>
</dbReference>
<dbReference type="InterPro" id="IPR020846">
    <property type="entry name" value="MFS_dom"/>
</dbReference>
<evidence type="ECO:0000256" key="5">
    <source>
        <dbReference type="ARBA" id="ARBA00023136"/>
    </source>
</evidence>
<keyword evidence="4 6" id="KW-1133">Transmembrane helix</keyword>
<dbReference type="RefSeq" id="WP_264345178.1">
    <property type="nucleotide sequence ID" value="NZ_JAPAIK010000400.1"/>
</dbReference>
<evidence type="ECO:0000256" key="4">
    <source>
        <dbReference type="ARBA" id="ARBA00022989"/>
    </source>
</evidence>
<keyword evidence="3 6" id="KW-0812">Transmembrane</keyword>
<dbReference type="PANTHER" id="PTHR23508">
    <property type="entry name" value="CARBOXYLIC ACID TRANSPORTER PROTEIN HOMOLOG"/>
    <property type="match status" value="1"/>
</dbReference>
<proteinExistence type="predicted"/>
<comment type="subcellular location">
    <subcellularLocation>
        <location evidence="1">Cell membrane</location>
        <topology evidence="1">Multi-pass membrane protein</topology>
    </subcellularLocation>
</comment>
<evidence type="ECO:0000259" key="7">
    <source>
        <dbReference type="PROSITE" id="PS50850"/>
    </source>
</evidence>
<dbReference type="EMBL" id="JAPAIK010000400">
    <property type="protein sequence ID" value="MCW1073640.1"/>
    <property type="molecule type" value="Genomic_DNA"/>
</dbReference>
<dbReference type="InterPro" id="IPR011701">
    <property type="entry name" value="MFS"/>
</dbReference>
<evidence type="ECO:0000313" key="8">
    <source>
        <dbReference type="EMBL" id="MCW1073640.1"/>
    </source>
</evidence>
<keyword evidence="2" id="KW-0813">Transport</keyword>
<gene>
    <name evidence="8" type="ORF">OJ930_11730</name>
</gene>
<feature type="non-terminal residue" evidence="8">
    <location>
        <position position="1"/>
    </location>
</feature>
<feature type="domain" description="Major facilitator superfamily (MFS) profile" evidence="7">
    <location>
        <begin position="20"/>
        <end position="89"/>
    </location>
</feature>
<accession>A0AAW5TKY7</accession>
<dbReference type="Gene3D" id="1.20.1250.20">
    <property type="entry name" value="MFS general substrate transporter like domains"/>
    <property type="match status" value="1"/>
</dbReference>